<evidence type="ECO:0000313" key="1">
    <source>
        <dbReference type="EMBL" id="TNJ39164.1"/>
    </source>
</evidence>
<keyword evidence="2" id="KW-1185">Reference proteome</keyword>
<dbReference type="RefSeq" id="WP_139456642.1">
    <property type="nucleotide sequence ID" value="NZ_VDCH01000008.1"/>
</dbReference>
<dbReference type="Proteomes" id="UP000308271">
    <property type="component" value="Unassembled WGS sequence"/>
</dbReference>
<evidence type="ECO:0000313" key="2">
    <source>
        <dbReference type="Proteomes" id="UP000308271"/>
    </source>
</evidence>
<protein>
    <submittedName>
        <fullName evidence="1">Uncharacterized protein</fullName>
    </submittedName>
</protein>
<dbReference type="EMBL" id="VDCH01000008">
    <property type="protein sequence ID" value="TNJ39164.1"/>
    <property type="molecule type" value="Genomic_DNA"/>
</dbReference>
<sequence length="73" mass="7691">MSIGNGDAGKSATNVRIGVMRCKSFVLFWGKVNGVDEGDDMDGRGAELLAGSLQFGGGQWFIFSGEFGVLQSN</sequence>
<name>A0A5C4S6Q0_CHLTI</name>
<gene>
    <name evidence="1" type="ORF">FGF66_05280</name>
</gene>
<dbReference type="AlphaFoldDB" id="A0A5C4S6Q0"/>
<comment type="caution">
    <text evidence="1">The sequence shown here is derived from an EMBL/GenBank/DDBJ whole genome shotgun (WGS) entry which is preliminary data.</text>
</comment>
<reference evidence="1 2" key="1">
    <citation type="submission" date="2019-05" db="EMBL/GenBank/DDBJ databases">
        <title>Draft Whole-Genome sequence of the green sulfur bacterium Chlorobaculum thiosulfatiphilum DSM 249.</title>
        <authorList>
            <person name="Meyer T.E."/>
            <person name="Kyndt J.A."/>
        </authorList>
    </citation>
    <scope>NUCLEOTIDE SEQUENCE [LARGE SCALE GENOMIC DNA]</scope>
    <source>
        <strain evidence="1 2">DSM 249</strain>
    </source>
</reference>
<proteinExistence type="predicted"/>
<accession>A0A5C4S6Q0</accession>
<organism evidence="1 2">
    <name type="scientific">Chlorobaculum thiosulfatiphilum</name>
    <name type="common">Chlorobium limicola f.sp. thiosulfatophilum</name>
    <dbReference type="NCBI Taxonomy" id="115852"/>
    <lineage>
        <taxon>Bacteria</taxon>
        <taxon>Pseudomonadati</taxon>
        <taxon>Chlorobiota</taxon>
        <taxon>Chlorobiia</taxon>
        <taxon>Chlorobiales</taxon>
        <taxon>Chlorobiaceae</taxon>
        <taxon>Chlorobaculum</taxon>
    </lineage>
</organism>